<keyword evidence="1" id="KW-0472">Membrane</keyword>
<dbReference type="Pfam" id="PF12732">
    <property type="entry name" value="YtxH"/>
    <property type="match status" value="1"/>
</dbReference>
<reference evidence="2 3" key="1">
    <citation type="submission" date="2017-04" db="EMBL/GenBank/DDBJ databases">
        <authorList>
            <person name="Afonso C.L."/>
            <person name="Miller P.J."/>
            <person name="Scott M.A."/>
            <person name="Spackman E."/>
            <person name="Goraichik I."/>
            <person name="Dimitrov K.M."/>
            <person name="Suarez D.L."/>
            <person name="Swayne D.E."/>
        </authorList>
    </citation>
    <scope>NUCLEOTIDE SEQUENCE [LARGE SCALE GENOMIC DNA]</scope>
    <source>
        <strain evidence="2 3">DSM 26133</strain>
    </source>
</reference>
<evidence type="ECO:0000313" key="3">
    <source>
        <dbReference type="Proteomes" id="UP000192472"/>
    </source>
</evidence>
<dbReference type="InterPro" id="IPR024623">
    <property type="entry name" value="YtxH"/>
</dbReference>
<sequence length="86" mass="9256">MKALKMISTFIIGAGAGIAAGYLTAPRSGKESRDKLVDESKEYKDALEKAATQKLSEAKSMLNKTIKEKAAQGKEILDQVADKAVR</sequence>
<accession>A0A1W2G828</accession>
<evidence type="ECO:0000313" key="2">
    <source>
        <dbReference type="EMBL" id="SMD32793.1"/>
    </source>
</evidence>
<dbReference type="STRING" id="692418.SAMN04488029_1144"/>
<proteinExistence type="predicted"/>
<dbReference type="Proteomes" id="UP000192472">
    <property type="component" value="Unassembled WGS sequence"/>
</dbReference>
<keyword evidence="1" id="KW-1133">Transmembrane helix</keyword>
<evidence type="ECO:0000256" key="1">
    <source>
        <dbReference type="SAM" id="Phobius"/>
    </source>
</evidence>
<keyword evidence="3" id="KW-1185">Reference proteome</keyword>
<dbReference type="AlphaFoldDB" id="A0A1W2G828"/>
<dbReference type="RefSeq" id="WP_139793755.1">
    <property type="nucleotide sequence ID" value="NZ_FWYF01000001.1"/>
</dbReference>
<feature type="transmembrane region" description="Helical" evidence="1">
    <location>
        <begin position="6"/>
        <end position="25"/>
    </location>
</feature>
<organism evidence="2 3">
    <name type="scientific">Reichenbachiella faecimaris</name>
    <dbReference type="NCBI Taxonomy" id="692418"/>
    <lineage>
        <taxon>Bacteria</taxon>
        <taxon>Pseudomonadati</taxon>
        <taxon>Bacteroidota</taxon>
        <taxon>Cytophagia</taxon>
        <taxon>Cytophagales</taxon>
        <taxon>Reichenbachiellaceae</taxon>
        <taxon>Reichenbachiella</taxon>
    </lineage>
</organism>
<dbReference type="OrthoDB" id="958403at2"/>
<keyword evidence="1" id="KW-0812">Transmembrane</keyword>
<name>A0A1W2G828_REIFA</name>
<gene>
    <name evidence="2" type="ORF">SAMN04488029_1144</name>
</gene>
<dbReference type="EMBL" id="FWYF01000001">
    <property type="protein sequence ID" value="SMD32793.1"/>
    <property type="molecule type" value="Genomic_DNA"/>
</dbReference>
<protein>
    <submittedName>
        <fullName evidence="2">Gas vesicle protein</fullName>
    </submittedName>
</protein>